<dbReference type="Pfam" id="PF18276">
    <property type="entry name" value="TcA_TcB_BD"/>
    <property type="match status" value="1"/>
</dbReference>
<dbReference type="Pfam" id="PF18413">
    <property type="entry name" value="Neuraminidase"/>
    <property type="match status" value="1"/>
</dbReference>
<feature type="domain" description="Tc toxin complex TcA C-terminal TcB-binding" evidence="3">
    <location>
        <begin position="2503"/>
        <end position="2792"/>
    </location>
</feature>
<dbReference type="Gene3D" id="2.40.30.180">
    <property type="entry name" value="Ubiquitin-activating enzyme E1, FCCH domain"/>
    <property type="match status" value="2"/>
</dbReference>
<dbReference type="InterPro" id="IPR018003">
    <property type="entry name" value="Insecticidal_toxin/plasmid_vir"/>
</dbReference>
<dbReference type="EMBL" id="PYUC01000014">
    <property type="protein sequence ID" value="PTB18124.1"/>
    <property type="molecule type" value="Genomic_DNA"/>
</dbReference>
<sequence>MLTLFGLFYQGVPASLNSALGALPDSGIDATFIAQVMNGVLAHSRASLEQVLTTAIAANVLSASYAAVQGDELNRIDALRTLQVAKTPYIRGKTPLGDLLAAGNVTDSVKTAFVTAYASNGGQLGPTWKALRTDKSLPADELATLETTLSLGELLTGNLPLVKDTLNRLSQKTLAGVQQLALLDENDWIARITELDPDATSISQVLPADTAQQRIARFAKALTARFARRYPSVAFAGGLTKSAASSFKAKPELIEFLTATANSTFNIRHSNIDRYIATNKVSVSADALGSLKAAQRLYRISPDYASVEALHSAGYTSAQSVYFKGRRPFLAEMTQRLGSASFAKMAYARAQMTYATALMAFGRYNLQFNGLGPASMQSAVPDPKLLSGFPDLQALFGSLDYFQCDDCQSVYSPAAYLVDLLQYLKGFSGNGGGVSNARDALFLRRPDIQYLALNCNNTNITLPYIDLVNELLEGAITPPATPVTLIETIGTSSERRALPQQISQIAYDLTAKTVFPISLPFDLPFAQTTAYVAALGSTRAAILSLFAGSPISAVLAPSIAAASLGINPAMQKVINGTDMHQAWEWWGFAQHPANVIDPKTRTPYVPNPVDWVAALSKVPLLLNRAGLSLQQLYQLLETIWVTQSSVTLKLGTTTTGGVQIVESDTDAMAFTGLTADVLSRANRFLRLWNASGLPMWELDWALEAAAAGKLDDSFIVFLEGAMSVQKRLKLAFQEVLTFWMPLQTRDVINHLGDEDTIVPSTYSEVFRNPAVLASWSSIFSPVGQNKIAGASNTSPISITTALPHRYKKGQRVSIVGALGNTAANGTFTITVTGPTSFTLDGSAGNGPWTSDGIATGLLSGNPIFNTPPTTPTAEQNAIASALALSADDISAILAFTGASKTLSLDTLNVLLRYQRLANALALDIPSLILWVQLTKGKPFGGAPADTLEFLRRLAVLQATGIAVRDLDYLLRAQSSNQSSLTFTSLQGTTVLQAIRDAIAKLPGATTIAITGASNATPITITTAKAHGLKTGTQLTIIGALGNTAANGTFTITVTNPTSFTLNGSVGSGNWTSGGVINVPTYDATAIQTIFITTLAAATGTSANVVSPVLAQTGVLPLDSKTIALLVAQTPSVDPSQFPALIRAFTSIAKSAALFAALKPTETTFTFVIQNAAVFNWLDPSELPITSRDDSPYDEFEALLRLLKLNQRQPARAPKMVDVLGSWLPPNPLPPDLATAIAGPSLSITAASNASPIAIITASAHGLQTGIQVVISHVTGNTAANGTFTITVTGTSSFTLNGSAGNGAWAGGGVANVPGLAVALNASVGDVASIANALGAKNPSLTAGSQPGSLADVAMIAAIAAALDVAARYGMSGPTLVQLSSDTATADTAAAARGALQAQYAQSAWFAAIQPVEDALRTSRRDALVAYLLGPGAATSAPLFLTADDIFNYYLIDPEMSACALMTRLLQASLAIQQFVQQCFLNLFFFSSNVTIDMSNAAWNEWSWRKQYRLWQANREVFLYPENYVLPELRKDASSFFTDLKNDMQQSSYTADTAEAATENYLRKLLGVARLHVAAHYNETKADGSTVLHVFARTKAAPAQWYYRTRTSHTSGTGSWSAWQLLNLDIASDHLIPVIWDRRLHLVWPIFKQISEKQTDQTVPSSGGGGRSSAPKKFWAVQFAMSEFSAGQWQAKRTIGEKLYFNSEDPPIAFSFRASEDSSFNLQIQVYLVVMLQAIDVAFAVDEAIGSAMDGGALRVIDTSGMSTIVAKATLPLPESRLTVTEVPALLPRQQYIDPSQEPTYAFVATQTMWGSLATPLQYGTSGQDLVYGDYTQNTSGQVVPLNVLWLNGYKAPATSVELLGTIADPRIIIPVQEPVFDSADPFFVADRTRTYLVVPEYFTVSSSPQELFSLNYVGQWQTRYVFETFYHPYARTFLRELEIGGISQLMSRNLQLNPQAVRGWAPSFDFNALYKPQPPVAAPYPGTSGAPDPGETSLDFAPGSSGAYSLYNWEVFYHIPMFMASLLLRNRQFKDALTWLEYIFNPTDNSGGPSPQRFWQMAPFNAMNSADWISQQIQTLLSKLAADSQQGISDPATTAAIQNWIQDPFDPHAIASLRISAYGKATVMRMLDVLLGWGDWYYGGTQYTVENVSQAEQLYIVADMILGPKPDAVRAPNSQSNSEPVTYAALKDIDAFSNVLVPVENLVVAPEPPSAIVQGTADTASPPQFPALGNTLLFCIPPNEQLLAYWEKVATRLYNIRHCLNIRGVAQPPALYAPPLNPLQLIEAAQGGEGVSGATQAAPIYRFSTYLQKAIELTNDVRNYGALILSALEKQDAETLETLRANQELDIQTRMLDVKNLQATEAQDQISALQNQQAVVQIRYKFYSSIAFMNGYETAAIALQGYALIANGLGVILDMASGEAHLIPSFSIGIAGFGGSPNVSMSFGGENIAGAVASQAGVARGIGGLLSQAGMIASTMGSYQRRMDDWNLQAQLASAELTQLGSQIAAATDRLDIANKEISIQNAQISNAQALSDFLTNKYTNAQLYNWMISQLTTVYAQAYQLAFSLALQAENAFQYELGNHDSFIEFGYWNSQHSGLTAGDSLLFDLRRMESQYLAENSRELELTKNISLAITNPTALVMLRETGSCQITLDEAAFEYDHPGQYFRRFRAVALTIPCVTGPYTGVNATLSLTSAMVRTKPPDASYKSQKATTAPNDPSVIVSPIGPEGTVVIATSSGQNDPGLFEDNLNEERWRPFEGQGVISTFNLVLDPRDNNFDFATITDVVIHIRFSARGGGDLTAAQNVRAALKPQTARSILISTRSTFGDAFYTFFNPLDTTATQELLTLPMTAAVFPFSNLGSVKIDAITFYVVLSVPAAGNTIAANFGPSGGTSSALSLAPAPGQTSTGDAIAALTATATLAPSLAAPQTLVLTVPAASVSPGLAITVAGQTRLDPSKIEDILLVANYSIG</sequence>
<dbReference type="InterPro" id="IPR023366">
    <property type="entry name" value="ATP_synth_asu-like_sf"/>
</dbReference>
<dbReference type="InterPro" id="IPR046839">
    <property type="entry name" value="ABC_toxin_N"/>
</dbReference>
<dbReference type="RefSeq" id="WP_107153304.1">
    <property type="nucleotide sequence ID" value="NZ_PYUC01000014.1"/>
</dbReference>
<evidence type="ECO:0000259" key="3">
    <source>
        <dbReference type="Pfam" id="PF18276"/>
    </source>
</evidence>
<dbReference type="InterPro" id="IPR041079">
    <property type="entry name" value="Neuraminidase-like"/>
</dbReference>
<evidence type="ECO:0000313" key="7">
    <source>
        <dbReference type="Proteomes" id="UP000240638"/>
    </source>
</evidence>
<evidence type="ECO:0000256" key="2">
    <source>
        <dbReference type="SAM" id="Coils"/>
    </source>
</evidence>
<dbReference type="Proteomes" id="UP000240638">
    <property type="component" value="Unassembled WGS sequence"/>
</dbReference>
<dbReference type="Gene3D" id="2.40.30.20">
    <property type="match status" value="1"/>
</dbReference>
<organism evidence="6 7">
    <name type="scientific">Trinickia symbiotica</name>
    <dbReference type="NCBI Taxonomy" id="863227"/>
    <lineage>
        <taxon>Bacteria</taxon>
        <taxon>Pseudomonadati</taxon>
        <taxon>Pseudomonadota</taxon>
        <taxon>Betaproteobacteria</taxon>
        <taxon>Burkholderiales</taxon>
        <taxon>Burkholderiaceae</taxon>
        <taxon>Trinickia</taxon>
    </lineage>
</organism>
<evidence type="ECO:0000259" key="4">
    <source>
        <dbReference type="Pfam" id="PF18413"/>
    </source>
</evidence>
<name>A0A2T3XNN2_9BURK</name>
<feature type="coiled-coil region" evidence="2">
    <location>
        <begin position="2497"/>
        <end position="2524"/>
    </location>
</feature>
<proteinExistence type="predicted"/>
<keyword evidence="2" id="KW-0175">Coiled coil</keyword>
<comment type="caution">
    <text evidence="6">The sequence shown here is derived from an EMBL/GenBank/DDBJ whole genome shotgun (WGS) entry which is preliminary data.</text>
</comment>
<dbReference type="InterPro" id="IPR040840">
    <property type="entry name" value="TcA_TcB_BD"/>
</dbReference>
<evidence type="ECO:0000313" key="6">
    <source>
        <dbReference type="EMBL" id="PTB18124.1"/>
    </source>
</evidence>
<keyword evidence="1" id="KW-0843">Virulence</keyword>
<dbReference type="Pfam" id="PF20220">
    <property type="entry name" value="ABC_toxin_N"/>
    <property type="match status" value="1"/>
</dbReference>
<evidence type="ECO:0008006" key="8">
    <source>
        <dbReference type="Google" id="ProtNLM"/>
    </source>
</evidence>
<evidence type="ECO:0000256" key="1">
    <source>
        <dbReference type="ARBA" id="ARBA00023026"/>
    </source>
</evidence>
<dbReference type="Pfam" id="PF03538">
    <property type="entry name" value="VRP1"/>
    <property type="match status" value="1"/>
</dbReference>
<protein>
    <recommendedName>
        <fullName evidence="8">Toxin</fullName>
    </recommendedName>
</protein>
<accession>A0A2T3XNN2</accession>
<feature type="domain" description="ABC toxin N-terminal" evidence="5">
    <location>
        <begin position="1413"/>
        <end position="1539"/>
    </location>
</feature>
<reference evidence="6 7" key="1">
    <citation type="submission" date="2018-03" db="EMBL/GenBank/DDBJ databases">
        <title>Whole genome analyses suggest that Burkholderia sensu lato contains two further novel genera in the rhizoxinica-symbiotica group Mycetohabitans gen. nov., and Trinickia gen. nov.: implications for the evolution of diazotrophy and nodulation in the Burkholderiaceae.</title>
        <authorList>
            <person name="Estrada De Los Santos P."/>
            <person name="Palmer M."/>
            <person name="Chavez-Ramirez B."/>
            <person name="Steenkamp E.T."/>
            <person name="Hirsch A.M."/>
            <person name="Manyaka P."/>
            <person name="Maluk M."/>
            <person name="Lafos M."/>
            <person name="Crook M."/>
            <person name="Gross E."/>
            <person name="Simon M.F."/>
            <person name="Bueno Dos Reis Junior F."/>
            <person name="Poole P.S."/>
            <person name="Venter S.N."/>
            <person name="James E.K."/>
        </authorList>
    </citation>
    <scope>NUCLEOTIDE SEQUENCE [LARGE SCALE GENOMIC DNA]</scope>
    <source>
        <strain evidence="6 7">JPY-366</strain>
    </source>
</reference>
<dbReference type="InterPro" id="IPR042302">
    <property type="entry name" value="E1_FCCH_sf"/>
</dbReference>
<feature type="domain" description="Neuraminidase-like" evidence="4">
    <location>
        <begin position="1570"/>
        <end position="1703"/>
    </location>
</feature>
<gene>
    <name evidence="6" type="ORF">C9I57_25210</name>
</gene>
<evidence type="ECO:0000259" key="5">
    <source>
        <dbReference type="Pfam" id="PF20220"/>
    </source>
</evidence>